<evidence type="ECO:0000259" key="9">
    <source>
        <dbReference type="PROSITE" id="PS50119"/>
    </source>
</evidence>
<dbReference type="GO" id="GO:0000209">
    <property type="term" value="P:protein polyubiquitination"/>
    <property type="evidence" value="ECO:0007669"/>
    <property type="project" value="TreeGrafter"/>
</dbReference>
<dbReference type="SUPFAM" id="SSF81296">
    <property type="entry name" value="E set domains"/>
    <property type="match status" value="1"/>
</dbReference>
<keyword evidence="4" id="KW-0862">Zinc</keyword>
<keyword evidence="8" id="KW-0175">Coiled coil</keyword>
<feature type="coiled-coil region" evidence="8">
    <location>
        <begin position="172"/>
        <end position="224"/>
    </location>
</feature>
<name>A0A2B4SG56_STYPI</name>
<dbReference type="PROSITE" id="PS50119">
    <property type="entry name" value="ZF_BBOX"/>
    <property type="match status" value="2"/>
</dbReference>
<feature type="repeat" description="NHL" evidence="7">
    <location>
        <begin position="504"/>
        <end position="547"/>
    </location>
</feature>
<evidence type="ECO:0000256" key="3">
    <source>
        <dbReference type="ARBA" id="ARBA00022771"/>
    </source>
</evidence>
<dbReference type="PROSITE" id="PS50194">
    <property type="entry name" value="FILAMIN_REPEAT"/>
    <property type="match status" value="1"/>
</dbReference>
<dbReference type="SMART" id="SM00336">
    <property type="entry name" value="BBOX"/>
    <property type="match status" value="2"/>
</dbReference>
<evidence type="ECO:0000313" key="10">
    <source>
        <dbReference type="EMBL" id="PFX28861.1"/>
    </source>
</evidence>
<dbReference type="SMART" id="SM00557">
    <property type="entry name" value="IG_FLMN"/>
    <property type="match status" value="1"/>
</dbReference>
<sequence>MSLGTEVNLVRFCLQCLKQYRTNRMFIRPDTVRCPKCQTISEVPKSGDMKDFPTSFHLNTLIDVLAIRECTISPVKCGNCDKSCPESSYCFQCVAFYCQECLVAHNMWKSYREHRVLALKDFQGKDYEDVMRRPAFCRKEDHSNKELEYFCKRCEIPACQLCVIVDHGGHNKESIKKEAGRQKSEMKSLIEKQRRNLQAKMEAVNRLDEEIAKLTQKGEDTKRNVQTFVDELIAIIEAKKEKILSSVEKETSKSLEPATKRKIEIQRQIEVIRSSLETADKLLNRSTNAEVVQIKPKSICAIFKEVDQNEPIDHDTKSLPANFIFEKNQMLLDTVKTEKIGTYQDMQFIRANQSIAEGKGLEEGTVNCKAKFTLTTRNAHGDQCYNERDHVTVEIQNERRWECATDVRINDCKDGVYQISFTPEEQGRYEVTVKVNGEHVRREPFTVLVKSFQLKPVLSFGEKGSAVGMLKNPMGVAVNSKDEIAVTDWSNHRIQIFDSHGTYIRSFGRKGNKAGEFDYPQGIVFHNNGNIFVADSCNNRIQIFSGEGNYVGNFGSFGGFEDELKNPWGLSVDSDGNIIVADKENSLIKIFSPNGNFLMEIGGLGSLKSPRHCIQHDKYLIVSDSGEHCIKVFDRNGNFLYKFGKKGTGDGEFDKPCFMTMDKSGHLMVSDQCNHRVQVFEPNGKFIGKFGGNGGNLGEFKNPVSLAILSNYQIVVCEWNNHRIQIFE</sequence>
<evidence type="ECO:0000256" key="5">
    <source>
        <dbReference type="PROSITE-ProRule" id="PRU00024"/>
    </source>
</evidence>
<evidence type="ECO:0000313" key="11">
    <source>
        <dbReference type="Proteomes" id="UP000225706"/>
    </source>
</evidence>
<dbReference type="Gene3D" id="3.30.160.60">
    <property type="entry name" value="Classic Zinc Finger"/>
    <property type="match status" value="1"/>
</dbReference>
<feature type="repeat" description="NHL" evidence="7">
    <location>
        <begin position="457"/>
        <end position="500"/>
    </location>
</feature>
<reference evidence="11" key="1">
    <citation type="journal article" date="2017" name="bioRxiv">
        <title>Comparative analysis of the genomes of Stylophora pistillata and Acropora digitifera provides evidence for extensive differences between species of corals.</title>
        <authorList>
            <person name="Voolstra C.R."/>
            <person name="Li Y."/>
            <person name="Liew Y.J."/>
            <person name="Baumgarten S."/>
            <person name="Zoccola D."/>
            <person name="Flot J.-F."/>
            <person name="Tambutte S."/>
            <person name="Allemand D."/>
            <person name="Aranda M."/>
        </authorList>
    </citation>
    <scope>NUCLEOTIDE SEQUENCE [LARGE SCALE GENOMIC DNA]</scope>
</reference>
<protein>
    <submittedName>
        <fullName evidence="10">E3 ubiquitin-protein ligase TRIM71</fullName>
    </submittedName>
</protein>
<dbReference type="SUPFAM" id="SSF57845">
    <property type="entry name" value="B-box zinc-binding domain"/>
    <property type="match status" value="1"/>
</dbReference>
<dbReference type="PROSITE" id="PS51125">
    <property type="entry name" value="NHL"/>
    <property type="match status" value="5"/>
</dbReference>
<dbReference type="InterPro" id="IPR011042">
    <property type="entry name" value="6-blade_b-propeller_TolB-like"/>
</dbReference>
<feature type="domain" description="B box-type" evidence="9">
    <location>
        <begin position="132"/>
        <end position="175"/>
    </location>
</feature>
<dbReference type="PANTHER" id="PTHR24104">
    <property type="entry name" value="E3 UBIQUITIN-PROTEIN LIGASE NHLRC1-RELATED"/>
    <property type="match status" value="1"/>
</dbReference>
<dbReference type="Gene3D" id="2.120.10.30">
    <property type="entry name" value="TolB, C-terminal domain"/>
    <property type="match status" value="2"/>
</dbReference>
<feature type="repeat" description="NHL" evidence="7">
    <location>
        <begin position="640"/>
        <end position="683"/>
    </location>
</feature>
<dbReference type="InterPro" id="IPR001298">
    <property type="entry name" value="Filamin/ABP280_rpt"/>
</dbReference>
<dbReference type="EMBL" id="LSMT01000076">
    <property type="protein sequence ID" value="PFX28861.1"/>
    <property type="molecule type" value="Genomic_DNA"/>
</dbReference>
<gene>
    <name evidence="10" type="primary">trim71</name>
    <name evidence="10" type="ORF">AWC38_SpisGene6424</name>
</gene>
<dbReference type="SUPFAM" id="SSF101898">
    <property type="entry name" value="NHL repeat"/>
    <property type="match status" value="1"/>
</dbReference>
<proteinExistence type="predicted"/>
<keyword evidence="2" id="KW-0677">Repeat</keyword>
<evidence type="ECO:0000256" key="4">
    <source>
        <dbReference type="ARBA" id="ARBA00022833"/>
    </source>
</evidence>
<dbReference type="Gene3D" id="2.60.40.10">
    <property type="entry name" value="Immunoglobulins"/>
    <property type="match status" value="1"/>
</dbReference>
<comment type="caution">
    <text evidence="10">The sequence shown here is derived from an EMBL/GenBank/DDBJ whole genome shotgun (WGS) entry which is preliminary data.</text>
</comment>
<dbReference type="GO" id="GO:0008270">
    <property type="term" value="F:zinc ion binding"/>
    <property type="evidence" value="ECO:0007669"/>
    <property type="project" value="UniProtKB-KW"/>
</dbReference>
<dbReference type="GO" id="GO:0043161">
    <property type="term" value="P:proteasome-mediated ubiquitin-dependent protein catabolic process"/>
    <property type="evidence" value="ECO:0007669"/>
    <property type="project" value="TreeGrafter"/>
</dbReference>
<dbReference type="Pfam" id="PF00643">
    <property type="entry name" value="zf-B_box"/>
    <property type="match status" value="1"/>
</dbReference>
<dbReference type="OrthoDB" id="6105938at2759"/>
<feature type="repeat" description="NHL" evidence="7">
    <location>
        <begin position="551"/>
        <end position="594"/>
    </location>
</feature>
<dbReference type="InterPro" id="IPR050952">
    <property type="entry name" value="TRIM-NHL_E3_ligases"/>
</dbReference>
<dbReference type="InterPro" id="IPR000315">
    <property type="entry name" value="Znf_B-box"/>
</dbReference>
<evidence type="ECO:0000256" key="6">
    <source>
        <dbReference type="PROSITE-ProRule" id="PRU00087"/>
    </source>
</evidence>
<accession>A0A2B4SG56</accession>
<evidence type="ECO:0000256" key="2">
    <source>
        <dbReference type="ARBA" id="ARBA00022737"/>
    </source>
</evidence>
<feature type="repeat" description="Filamin" evidence="6">
    <location>
        <begin position="346"/>
        <end position="449"/>
    </location>
</feature>
<dbReference type="InterPro" id="IPR013783">
    <property type="entry name" value="Ig-like_fold"/>
</dbReference>
<keyword evidence="1" id="KW-0479">Metal-binding</keyword>
<dbReference type="InterPro" id="IPR014756">
    <property type="entry name" value="Ig_E-set"/>
</dbReference>
<feature type="repeat" description="NHL" evidence="7">
    <location>
        <begin position="687"/>
        <end position="728"/>
    </location>
</feature>
<keyword evidence="11" id="KW-1185">Reference proteome</keyword>
<organism evidence="10 11">
    <name type="scientific">Stylophora pistillata</name>
    <name type="common">Smooth cauliflower coral</name>
    <dbReference type="NCBI Taxonomy" id="50429"/>
    <lineage>
        <taxon>Eukaryota</taxon>
        <taxon>Metazoa</taxon>
        <taxon>Cnidaria</taxon>
        <taxon>Anthozoa</taxon>
        <taxon>Hexacorallia</taxon>
        <taxon>Scleractinia</taxon>
        <taxon>Astrocoeniina</taxon>
        <taxon>Pocilloporidae</taxon>
        <taxon>Stylophora</taxon>
    </lineage>
</organism>
<keyword evidence="3 5" id="KW-0863">Zinc-finger</keyword>
<evidence type="ECO:0000256" key="7">
    <source>
        <dbReference type="PROSITE-ProRule" id="PRU00504"/>
    </source>
</evidence>
<evidence type="ECO:0000256" key="8">
    <source>
        <dbReference type="SAM" id="Coils"/>
    </source>
</evidence>
<feature type="domain" description="B box-type" evidence="9">
    <location>
        <begin position="72"/>
        <end position="119"/>
    </location>
</feature>
<dbReference type="AlphaFoldDB" id="A0A2B4SG56"/>
<dbReference type="InterPro" id="IPR001258">
    <property type="entry name" value="NHL_repeat"/>
</dbReference>
<dbReference type="Pfam" id="PF01436">
    <property type="entry name" value="NHL"/>
    <property type="match status" value="5"/>
</dbReference>
<dbReference type="Pfam" id="PF00630">
    <property type="entry name" value="Filamin"/>
    <property type="match status" value="1"/>
</dbReference>
<evidence type="ECO:0000256" key="1">
    <source>
        <dbReference type="ARBA" id="ARBA00022723"/>
    </source>
</evidence>
<dbReference type="Proteomes" id="UP000225706">
    <property type="component" value="Unassembled WGS sequence"/>
</dbReference>
<dbReference type="GO" id="GO:0061630">
    <property type="term" value="F:ubiquitin protein ligase activity"/>
    <property type="evidence" value="ECO:0007669"/>
    <property type="project" value="TreeGrafter"/>
</dbReference>
<dbReference type="InterPro" id="IPR017868">
    <property type="entry name" value="Filamin/ABP280_repeat-like"/>
</dbReference>
<dbReference type="PANTHER" id="PTHR24104:SF57">
    <property type="entry name" value="BEE-MILK PROTEIN"/>
    <property type="match status" value="1"/>
</dbReference>